<feature type="compositionally biased region" description="Polar residues" evidence="2">
    <location>
        <begin position="561"/>
        <end position="578"/>
    </location>
</feature>
<dbReference type="PANTHER" id="PTHR46430:SF2">
    <property type="entry name" value="CHITIN SYNTHASE REGULATORY FACTOR 4"/>
    <property type="match status" value="1"/>
</dbReference>
<dbReference type="SMART" id="SM00671">
    <property type="entry name" value="SEL1"/>
    <property type="match status" value="7"/>
</dbReference>
<feature type="compositionally biased region" description="Polar residues" evidence="2">
    <location>
        <begin position="52"/>
        <end position="76"/>
    </location>
</feature>
<protein>
    <submittedName>
        <fullName evidence="3">Uncharacterized protein</fullName>
    </submittedName>
</protein>
<feature type="compositionally biased region" description="Low complexity" evidence="2">
    <location>
        <begin position="435"/>
        <end position="447"/>
    </location>
</feature>
<organism evidence="3 4">
    <name type="scientific">Mortierella alpina</name>
    <name type="common">Oleaginous fungus</name>
    <name type="synonym">Mortierella renispora</name>
    <dbReference type="NCBI Taxonomy" id="64518"/>
    <lineage>
        <taxon>Eukaryota</taxon>
        <taxon>Fungi</taxon>
        <taxon>Fungi incertae sedis</taxon>
        <taxon>Mucoromycota</taxon>
        <taxon>Mortierellomycotina</taxon>
        <taxon>Mortierellomycetes</taxon>
        <taxon>Mortierellales</taxon>
        <taxon>Mortierellaceae</taxon>
        <taxon>Mortierella</taxon>
    </lineage>
</organism>
<feature type="compositionally biased region" description="Polar residues" evidence="2">
    <location>
        <begin position="448"/>
        <end position="465"/>
    </location>
</feature>
<feature type="region of interest" description="Disordered" evidence="2">
    <location>
        <begin position="129"/>
        <end position="174"/>
    </location>
</feature>
<feature type="compositionally biased region" description="Basic and acidic residues" evidence="2">
    <location>
        <begin position="84"/>
        <end position="94"/>
    </location>
</feature>
<feature type="compositionally biased region" description="Low complexity" evidence="2">
    <location>
        <begin position="131"/>
        <end position="158"/>
    </location>
</feature>
<dbReference type="EMBL" id="JAIFTL010000142">
    <property type="protein sequence ID" value="KAG9322508.1"/>
    <property type="molecule type" value="Genomic_DNA"/>
</dbReference>
<feature type="region of interest" description="Disordered" evidence="2">
    <location>
        <begin position="898"/>
        <end position="927"/>
    </location>
</feature>
<evidence type="ECO:0000256" key="1">
    <source>
        <dbReference type="ARBA" id="ARBA00022737"/>
    </source>
</evidence>
<evidence type="ECO:0000256" key="2">
    <source>
        <dbReference type="SAM" id="MobiDB-lite"/>
    </source>
</evidence>
<feature type="region of interest" description="Disordered" evidence="2">
    <location>
        <begin position="397"/>
        <end position="465"/>
    </location>
</feature>
<feature type="region of interest" description="Disordered" evidence="2">
    <location>
        <begin position="228"/>
        <end position="277"/>
    </location>
</feature>
<gene>
    <name evidence="3" type="ORF">KVV02_001250</name>
</gene>
<keyword evidence="1" id="KW-0677">Repeat</keyword>
<sequence>MPFSSATTTGQIQPEDTAPVCCMPPASETVGTASSAAPQSPSEASAQPSNSLGHPQTLPLQQQTSAAHGASNQAKGQSPPLAERSSEKCNDKNNDGLQQQPSSQDTPTQSQLAALHLDIGNLKSFSDEIESYLSSSSSPSCPSSASSSNQLPSISSFPEQKQGEPCHTQPSRDTVNTNTVLSAASTLQCTLGTGTGTNEEASAHFPSVTTVGSCLPEAVDSVVQSIKTAPTDTTSATPASTCSSSATSSKGQPFPSASSSAQENSPSQHPNDHTMAPSITQTHTLTTEYFVTTSSDHDHASPRLSSSSSSTSLSLSSTSSTSRRGYQLRDDSAPDSKAASMAPLQIPTNDDFLKPIPQKSEDWAALVDTPASPIQAHHHMMGGQHQQLRTLMNLGGGGYSDSPAPEDVTGNGPSGDYMQHNSQQLPYSDPAGSLPHNNPYQNYQHHNSTPSVPLQQTEQNGSINDNRQSFRKSWAATENLNGPGFSPSGYMTPPRHAGDVNGRSSPRPPKQSSVATSVSLLTDAAVLAKYRETAIKTKDASIQLSYAKYLLEIGDPCPPGTSLTPEGSPRSSSAAGPNTESPSVSGPPSPTSTQQDSQNGKKQLTLEAIYWIDRLAKEGQPEAQFIKGAWYEEGSYLCKKNPDKAVRYYQSASKGDYGPAHYKYGYSCEKKKDNNKAVMLYKKAAIHNDVPASHRLAVIYLYGELGQSKNMKAGLQYLKRAASFATESAPMAPYVLGLILSRDFDKKLAIPDDIAFPDDGEALEWFRKSAQLGYGPANYKLGYCYEYGSLGCPIDPFLSVQHYERAVLAGDSNGEAEMALSGWYLSGAEGCFAANDQLAFDYAAKAAGKKLPKAQYAMGYYHEVGIATPIDLDKAMESYKLAAQNGNKDAQKRLEEQAAVHDKMGHKNSIRRLKQGRNAKDQSCSIM</sequence>
<evidence type="ECO:0000313" key="4">
    <source>
        <dbReference type="Proteomes" id="UP000717515"/>
    </source>
</evidence>
<dbReference type="PANTHER" id="PTHR46430">
    <property type="entry name" value="PROTEIN SKT5-RELATED"/>
    <property type="match status" value="1"/>
</dbReference>
<dbReference type="AlphaFoldDB" id="A0A9P8CVY5"/>
<dbReference type="Pfam" id="PF08238">
    <property type="entry name" value="Sel1"/>
    <property type="match status" value="7"/>
</dbReference>
<feature type="region of interest" description="Disordered" evidence="2">
    <location>
        <begin position="477"/>
        <end position="516"/>
    </location>
</feature>
<dbReference type="InterPro" id="IPR051726">
    <property type="entry name" value="Chitin_Synth_Reg"/>
</dbReference>
<feature type="region of interest" description="Disordered" evidence="2">
    <location>
        <begin position="1"/>
        <end position="115"/>
    </location>
</feature>
<proteinExistence type="predicted"/>
<feature type="region of interest" description="Disordered" evidence="2">
    <location>
        <begin position="558"/>
        <end position="600"/>
    </location>
</feature>
<name>A0A9P8CVY5_MORAP</name>
<dbReference type="InterPro" id="IPR011990">
    <property type="entry name" value="TPR-like_helical_dom_sf"/>
</dbReference>
<feature type="compositionally biased region" description="Basic residues" evidence="2">
    <location>
        <begin position="906"/>
        <end position="917"/>
    </location>
</feature>
<feature type="compositionally biased region" description="Low complexity" evidence="2">
    <location>
        <begin position="304"/>
        <end position="322"/>
    </location>
</feature>
<feature type="compositionally biased region" description="Low complexity" evidence="2">
    <location>
        <begin position="98"/>
        <end position="111"/>
    </location>
</feature>
<dbReference type="Proteomes" id="UP000717515">
    <property type="component" value="Unassembled WGS sequence"/>
</dbReference>
<feature type="compositionally biased region" description="Polar residues" evidence="2">
    <location>
        <begin position="1"/>
        <end position="14"/>
    </location>
</feature>
<dbReference type="Gene3D" id="1.25.40.10">
    <property type="entry name" value="Tetratricopeptide repeat domain"/>
    <property type="match status" value="2"/>
</dbReference>
<feature type="region of interest" description="Disordered" evidence="2">
    <location>
        <begin position="294"/>
        <end position="356"/>
    </location>
</feature>
<evidence type="ECO:0000313" key="3">
    <source>
        <dbReference type="EMBL" id="KAG9322508.1"/>
    </source>
</evidence>
<feature type="compositionally biased region" description="Low complexity" evidence="2">
    <location>
        <begin position="228"/>
        <end position="268"/>
    </location>
</feature>
<comment type="caution">
    <text evidence="3">The sequence shown here is derived from an EMBL/GenBank/DDBJ whole genome shotgun (WGS) entry which is preliminary data.</text>
</comment>
<reference evidence="3" key="1">
    <citation type="submission" date="2021-07" db="EMBL/GenBank/DDBJ databases">
        <title>Draft genome of Mortierella alpina, strain LL118, isolated from an aspen leaf litter sample.</title>
        <authorList>
            <person name="Yang S."/>
            <person name="Vinatzer B.A."/>
        </authorList>
    </citation>
    <scope>NUCLEOTIDE SEQUENCE</scope>
    <source>
        <strain evidence="3">LL118</strain>
    </source>
</reference>
<feature type="compositionally biased region" description="Low complexity" evidence="2">
    <location>
        <begin position="33"/>
        <end position="51"/>
    </location>
</feature>
<dbReference type="SUPFAM" id="SSF81901">
    <property type="entry name" value="HCP-like"/>
    <property type="match status" value="2"/>
</dbReference>
<dbReference type="InterPro" id="IPR006597">
    <property type="entry name" value="Sel1-like"/>
</dbReference>
<accession>A0A9P8CVY5</accession>